<feature type="compositionally biased region" description="Basic and acidic residues" evidence="1">
    <location>
        <begin position="42"/>
        <end position="52"/>
    </location>
</feature>
<organism evidence="2 3">
    <name type="scientific">Streptomyces chumphonensis</name>
    <dbReference type="NCBI Taxonomy" id="1214925"/>
    <lineage>
        <taxon>Bacteria</taxon>
        <taxon>Bacillati</taxon>
        <taxon>Actinomycetota</taxon>
        <taxon>Actinomycetes</taxon>
        <taxon>Kitasatosporales</taxon>
        <taxon>Streptomycetaceae</taxon>
        <taxon>Streptomyces</taxon>
    </lineage>
</organism>
<evidence type="ECO:0000313" key="2">
    <source>
        <dbReference type="EMBL" id="MBD3933258.1"/>
    </source>
</evidence>
<feature type="region of interest" description="Disordered" evidence="1">
    <location>
        <begin position="1"/>
        <end position="52"/>
    </location>
</feature>
<accession>A0A927F0N9</accession>
<evidence type="ECO:0000256" key="1">
    <source>
        <dbReference type="SAM" id="MobiDB-lite"/>
    </source>
</evidence>
<gene>
    <name evidence="2" type="ORF">IF129_17080</name>
</gene>
<feature type="compositionally biased region" description="Basic and acidic residues" evidence="1">
    <location>
        <begin position="1"/>
        <end position="21"/>
    </location>
</feature>
<protein>
    <submittedName>
        <fullName evidence="2">Uncharacterized protein</fullName>
    </submittedName>
</protein>
<reference evidence="2" key="1">
    <citation type="submission" date="2020-09" db="EMBL/GenBank/DDBJ databases">
        <title>Secondary metabolite and genome analysis of marine Streptomyces chumphonensis KK1-2T.</title>
        <authorList>
            <person name="Phongsopitanun W."/>
            <person name="Kanchanasin P."/>
            <person name="Pittayakhajonwut P."/>
            <person name="Suwanborirux K."/>
            <person name="Tanasupawat S."/>
        </authorList>
    </citation>
    <scope>NUCLEOTIDE SEQUENCE</scope>
    <source>
        <strain evidence="2">KK1-2</strain>
    </source>
</reference>
<dbReference type="RefSeq" id="WP_191210561.1">
    <property type="nucleotide sequence ID" value="NZ_BAABKL010000050.1"/>
</dbReference>
<comment type="caution">
    <text evidence="2">The sequence shown here is derived from an EMBL/GenBank/DDBJ whole genome shotgun (WGS) entry which is preliminary data.</text>
</comment>
<dbReference type="EMBL" id="JACXYU010000009">
    <property type="protein sequence ID" value="MBD3933258.1"/>
    <property type="molecule type" value="Genomic_DNA"/>
</dbReference>
<dbReference type="Proteomes" id="UP000632289">
    <property type="component" value="Unassembled WGS sequence"/>
</dbReference>
<sequence>MVTSERKKVRDGAKPRDHHQTGEPIAVVADDDEQSGEMVAMGDHHQTSEPAN</sequence>
<name>A0A927F0N9_9ACTN</name>
<keyword evidence="3" id="KW-1185">Reference proteome</keyword>
<dbReference type="AlphaFoldDB" id="A0A927F0N9"/>
<evidence type="ECO:0000313" key="3">
    <source>
        <dbReference type="Proteomes" id="UP000632289"/>
    </source>
</evidence>
<proteinExistence type="predicted"/>